<protein>
    <submittedName>
        <fullName evidence="2">Uncharacterized protein</fullName>
    </submittedName>
</protein>
<evidence type="ECO:0000313" key="2">
    <source>
        <dbReference type="EMBL" id="MBC4019324.1"/>
    </source>
</evidence>
<feature type="compositionally biased region" description="Basic and acidic residues" evidence="1">
    <location>
        <begin position="14"/>
        <end position="24"/>
    </location>
</feature>
<dbReference type="EMBL" id="JACOMF010000171">
    <property type="protein sequence ID" value="MBC4019324.1"/>
    <property type="molecule type" value="Genomic_DNA"/>
</dbReference>
<dbReference type="RefSeq" id="WP_186774034.1">
    <property type="nucleotide sequence ID" value="NZ_JACOMF010000171.1"/>
</dbReference>
<sequence>MSGTRSTPKPAQQGDDRTIDRSDENGQPWHDPVDEQQGEEPRGKQERSQHGEHTKVESRH</sequence>
<gene>
    <name evidence="2" type="ORF">H7965_29410</name>
</gene>
<name>A0A9X0R4H8_9PROT</name>
<reference evidence="2" key="1">
    <citation type="submission" date="2020-08" db="EMBL/GenBank/DDBJ databases">
        <authorList>
            <person name="Hu Y."/>
            <person name="Nguyen S.V."/>
            <person name="Li F."/>
            <person name="Fanning S."/>
        </authorList>
    </citation>
    <scope>NUCLEOTIDE SEQUENCE</scope>
    <source>
        <strain evidence="2">SYSU D8009</strain>
    </source>
</reference>
<feature type="region of interest" description="Disordered" evidence="1">
    <location>
        <begin position="1"/>
        <end position="60"/>
    </location>
</feature>
<keyword evidence="3" id="KW-1185">Reference proteome</keyword>
<accession>A0A9X0R4H8</accession>
<evidence type="ECO:0000313" key="3">
    <source>
        <dbReference type="Proteomes" id="UP000600101"/>
    </source>
</evidence>
<comment type="caution">
    <text evidence="2">The sequence shown here is derived from an EMBL/GenBank/DDBJ whole genome shotgun (WGS) entry which is preliminary data.</text>
</comment>
<dbReference type="AlphaFoldDB" id="A0A9X0R4H8"/>
<evidence type="ECO:0000256" key="1">
    <source>
        <dbReference type="SAM" id="MobiDB-lite"/>
    </source>
</evidence>
<feature type="compositionally biased region" description="Basic and acidic residues" evidence="1">
    <location>
        <begin position="39"/>
        <end position="60"/>
    </location>
</feature>
<proteinExistence type="predicted"/>
<feature type="compositionally biased region" description="Polar residues" evidence="1">
    <location>
        <begin position="1"/>
        <end position="10"/>
    </location>
</feature>
<dbReference type="Proteomes" id="UP000600101">
    <property type="component" value="Unassembled WGS sequence"/>
</dbReference>
<organism evidence="2 3">
    <name type="scientific">Siccirubricoccus deserti</name>
    <dbReference type="NCBI Taxonomy" id="2013562"/>
    <lineage>
        <taxon>Bacteria</taxon>
        <taxon>Pseudomonadati</taxon>
        <taxon>Pseudomonadota</taxon>
        <taxon>Alphaproteobacteria</taxon>
        <taxon>Acetobacterales</taxon>
        <taxon>Roseomonadaceae</taxon>
        <taxon>Siccirubricoccus</taxon>
    </lineage>
</organism>